<dbReference type="InterPro" id="IPR002837">
    <property type="entry name" value="DUF123"/>
</dbReference>
<evidence type="ECO:0000313" key="2">
    <source>
        <dbReference type="Proteomes" id="UP000480854"/>
    </source>
</evidence>
<accession>A0A9W7KQA2</accession>
<gene>
    <name evidence="1" type="ORF">DS843_23655</name>
</gene>
<dbReference type="RefSeq" id="WP_149471303.1">
    <property type="nucleotide sequence ID" value="NZ_QOKW01000024.1"/>
</dbReference>
<proteinExistence type="predicted"/>
<name>A0A9W7KQA2_9PROT</name>
<dbReference type="EMBL" id="QOKW01000024">
    <property type="protein sequence ID" value="KAA0677372.1"/>
    <property type="molecule type" value="Genomic_DNA"/>
</dbReference>
<keyword evidence="2" id="KW-1185">Reference proteome</keyword>
<dbReference type="AlphaFoldDB" id="A0A9W7KQA2"/>
<dbReference type="Pfam" id="PF01986">
    <property type="entry name" value="DUF123"/>
    <property type="match status" value="1"/>
</dbReference>
<sequence>MLSDPQFHAPHFHDGPDSLPPVPGAYVLLIALDRDLTVCLPGKPETVLAPGRYLYCGSARGPGGLRARVGRHFRRAKTERWHIDRLTGAGRMLGAWTVPGGHECALVAALSGLPVPLPGFGSSDCRHCASHLLGWPDGAPLPLPFPLPGAVSGRF</sequence>
<evidence type="ECO:0000313" key="1">
    <source>
        <dbReference type="EMBL" id="KAA0677372.1"/>
    </source>
</evidence>
<dbReference type="OrthoDB" id="9811593at2"/>
<protein>
    <submittedName>
        <fullName evidence="1">GIY-YIG nuclease family protein</fullName>
    </submittedName>
</protein>
<dbReference type="Proteomes" id="UP000480854">
    <property type="component" value="Unassembled WGS sequence"/>
</dbReference>
<reference evidence="1 2" key="1">
    <citation type="submission" date="2018-07" db="EMBL/GenBank/DDBJ databases">
        <title>Genome sequence of Azospirillum sp. ATCC 49961.</title>
        <authorList>
            <person name="Sant'Anna F.H."/>
            <person name="Baldani J.I."/>
            <person name="Zilli J.E."/>
            <person name="Reis V.M."/>
            <person name="Hartmann A."/>
            <person name="Cruz L."/>
            <person name="de Souza E.M."/>
            <person name="de Oliveira Pedrosa F."/>
            <person name="Passaglia L.M.P."/>
        </authorList>
    </citation>
    <scope>NUCLEOTIDE SEQUENCE [LARGE SCALE GENOMIC DNA]</scope>
    <source>
        <strain evidence="1 2">ATCC 49961</strain>
    </source>
</reference>
<dbReference type="CDD" id="cd10441">
    <property type="entry name" value="GIY-YIG_COG1833"/>
    <property type="match status" value="1"/>
</dbReference>
<dbReference type="PANTHER" id="PTHR37460">
    <property type="entry name" value="ENDONUCLEASE III"/>
    <property type="match status" value="1"/>
</dbReference>
<dbReference type="PANTHER" id="PTHR37460:SF1">
    <property type="entry name" value="ENDONUCLEASE III"/>
    <property type="match status" value="1"/>
</dbReference>
<organism evidence="1 2">
    <name type="scientific">Roseomonas genomospecies 6</name>
    <dbReference type="NCBI Taxonomy" id="214106"/>
    <lineage>
        <taxon>Bacteria</taxon>
        <taxon>Pseudomonadati</taxon>
        <taxon>Pseudomonadota</taxon>
        <taxon>Alphaproteobacteria</taxon>
        <taxon>Acetobacterales</taxon>
        <taxon>Roseomonadaceae</taxon>
        <taxon>Roseomonas</taxon>
    </lineage>
</organism>
<comment type="caution">
    <text evidence="1">The sequence shown here is derived from an EMBL/GenBank/DDBJ whole genome shotgun (WGS) entry which is preliminary data.</text>
</comment>